<evidence type="ECO:0000256" key="3">
    <source>
        <dbReference type="ARBA" id="ARBA00022679"/>
    </source>
</evidence>
<evidence type="ECO:0000313" key="10">
    <source>
        <dbReference type="EMBL" id="SFJ87840.1"/>
    </source>
</evidence>
<dbReference type="Pfam" id="PF03734">
    <property type="entry name" value="YkuD"/>
    <property type="match status" value="1"/>
</dbReference>
<feature type="signal peptide" evidence="8">
    <location>
        <begin position="1"/>
        <end position="23"/>
    </location>
</feature>
<dbReference type="EMBL" id="FOSK01000001">
    <property type="protein sequence ID" value="SFJ87840.1"/>
    <property type="molecule type" value="Genomic_DNA"/>
</dbReference>
<reference evidence="10 11" key="1">
    <citation type="submission" date="2016-10" db="EMBL/GenBank/DDBJ databases">
        <authorList>
            <person name="Varghese N."/>
            <person name="Submissions S."/>
        </authorList>
    </citation>
    <scope>NUCLEOTIDE SEQUENCE [LARGE SCALE GENOMIC DNA]</scope>
    <source>
        <strain evidence="10 11">DSM 16392</strain>
    </source>
</reference>
<keyword evidence="4 7" id="KW-0133">Cell shape</keyword>
<dbReference type="InterPro" id="IPR050979">
    <property type="entry name" value="LD-transpeptidase"/>
</dbReference>
<dbReference type="InterPro" id="IPR005490">
    <property type="entry name" value="LD_TPept_cat_dom"/>
</dbReference>
<protein>
    <submittedName>
        <fullName evidence="10">L,D-transpeptidase catalytic domain</fullName>
    </submittedName>
</protein>
<evidence type="ECO:0000256" key="6">
    <source>
        <dbReference type="ARBA" id="ARBA00023316"/>
    </source>
</evidence>
<evidence type="ECO:0000256" key="4">
    <source>
        <dbReference type="ARBA" id="ARBA00022960"/>
    </source>
</evidence>
<evidence type="ECO:0000256" key="7">
    <source>
        <dbReference type="PROSITE-ProRule" id="PRU01373"/>
    </source>
</evidence>
<accession>A0A1I3UY65</accession>
<evidence type="ECO:0000256" key="8">
    <source>
        <dbReference type="SAM" id="SignalP"/>
    </source>
</evidence>
<dbReference type="Gene3D" id="2.40.440.10">
    <property type="entry name" value="L,D-transpeptidase catalytic domain-like"/>
    <property type="match status" value="1"/>
</dbReference>
<comment type="similarity">
    <text evidence="2">Belongs to the YkuD family.</text>
</comment>
<sequence length="144" mass="16263">MRTIITISGLLFICLLLMVPAKASSTKVLAKIDISEQRMRIFVDGKVQHSWPVSTARRGYRTPVGTFKPTRMHRRYFSRKYNGAPMPYSVFFYKGYAIHGTDVVKRLGAPASHGCVRLHPKNAKRLFSLIQANGRSNAKIVIVK</sequence>
<dbReference type="InterPro" id="IPR038063">
    <property type="entry name" value="Transpep_catalytic_dom"/>
</dbReference>
<evidence type="ECO:0000259" key="9">
    <source>
        <dbReference type="PROSITE" id="PS52029"/>
    </source>
</evidence>
<dbReference type="PANTHER" id="PTHR30582">
    <property type="entry name" value="L,D-TRANSPEPTIDASE"/>
    <property type="match status" value="1"/>
</dbReference>
<gene>
    <name evidence="10" type="ORF">SAMN04488518_10187</name>
</gene>
<organism evidence="10 11">
    <name type="scientific">Pseudovibrio ascidiaceicola</name>
    <dbReference type="NCBI Taxonomy" id="285279"/>
    <lineage>
        <taxon>Bacteria</taxon>
        <taxon>Pseudomonadati</taxon>
        <taxon>Pseudomonadota</taxon>
        <taxon>Alphaproteobacteria</taxon>
        <taxon>Hyphomicrobiales</taxon>
        <taxon>Stappiaceae</taxon>
        <taxon>Pseudovibrio</taxon>
    </lineage>
</organism>
<keyword evidence="11" id="KW-1185">Reference proteome</keyword>
<feature type="chain" id="PRO_5046333852" evidence="8">
    <location>
        <begin position="24"/>
        <end position="144"/>
    </location>
</feature>
<keyword evidence="3" id="KW-0808">Transferase</keyword>
<feature type="domain" description="L,D-TPase catalytic" evidence="9">
    <location>
        <begin position="28"/>
        <end position="143"/>
    </location>
</feature>
<evidence type="ECO:0000256" key="2">
    <source>
        <dbReference type="ARBA" id="ARBA00005992"/>
    </source>
</evidence>
<comment type="caution">
    <text evidence="10">The sequence shown here is derived from an EMBL/GenBank/DDBJ whole genome shotgun (WGS) entry which is preliminary data.</text>
</comment>
<dbReference type="SUPFAM" id="SSF141523">
    <property type="entry name" value="L,D-transpeptidase catalytic domain-like"/>
    <property type="match status" value="1"/>
</dbReference>
<dbReference type="PANTHER" id="PTHR30582:SF2">
    <property type="entry name" value="L,D-TRANSPEPTIDASE YCIB-RELATED"/>
    <property type="match status" value="1"/>
</dbReference>
<keyword evidence="5 7" id="KW-0573">Peptidoglycan synthesis</keyword>
<name>A0A1I3UY65_9HYPH</name>
<dbReference type="PROSITE" id="PS52029">
    <property type="entry name" value="LD_TPASE"/>
    <property type="match status" value="1"/>
</dbReference>
<keyword evidence="6 7" id="KW-0961">Cell wall biogenesis/degradation</keyword>
<evidence type="ECO:0000256" key="1">
    <source>
        <dbReference type="ARBA" id="ARBA00004752"/>
    </source>
</evidence>
<feature type="active site" description="Proton donor/acceptor" evidence="7">
    <location>
        <position position="99"/>
    </location>
</feature>
<evidence type="ECO:0000256" key="5">
    <source>
        <dbReference type="ARBA" id="ARBA00022984"/>
    </source>
</evidence>
<comment type="pathway">
    <text evidence="1 7">Cell wall biogenesis; peptidoglycan biosynthesis.</text>
</comment>
<feature type="active site" description="Nucleophile" evidence="7">
    <location>
        <position position="115"/>
    </location>
</feature>
<dbReference type="RefSeq" id="WP_208859956.1">
    <property type="nucleotide sequence ID" value="NZ_FOSK01000001.1"/>
</dbReference>
<keyword evidence="8" id="KW-0732">Signal</keyword>
<evidence type="ECO:0000313" key="11">
    <source>
        <dbReference type="Proteomes" id="UP000199598"/>
    </source>
</evidence>
<proteinExistence type="inferred from homology"/>
<dbReference type="Proteomes" id="UP000199598">
    <property type="component" value="Unassembled WGS sequence"/>
</dbReference>
<dbReference type="CDD" id="cd16913">
    <property type="entry name" value="YkuD_like"/>
    <property type="match status" value="1"/>
</dbReference>